<keyword evidence="5" id="KW-1185">Reference proteome</keyword>
<sequence>MASINYYLSLATDVKCRYDEKIQFIDNVDPFKLSPSEFTLTGNELPEVSILDLSEYLTHAYSYYTNLQLKAYKGLSAFKCFEAGAVQSLLAKKINDFFVVLSKIRHSQKKPLDTVHTWVILLPDGSISSAHCTCMAGLAEVCSHVAIILFYLMSRLEEDASTSQLPLGPVLAVRKTEMSSVSDMKSSTSQSQVYKSKREDVQPMTQEETVKFLRDIMATGVTPAICRIMEPFASELANKSPE</sequence>
<accession>A0A9N9MEB9</accession>
<reference evidence="4" key="1">
    <citation type="submission" date="2022-01" db="EMBL/GenBank/DDBJ databases">
        <authorList>
            <person name="King R."/>
        </authorList>
    </citation>
    <scope>NUCLEOTIDE SEQUENCE</scope>
</reference>
<dbReference type="PANTHER" id="PTHR47526:SF3">
    <property type="entry name" value="PHD-TYPE DOMAIN-CONTAINING PROTEIN"/>
    <property type="match status" value="1"/>
</dbReference>
<proteinExistence type="predicted"/>
<dbReference type="GO" id="GO:0008270">
    <property type="term" value="F:zinc ion binding"/>
    <property type="evidence" value="ECO:0007669"/>
    <property type="project" value="UniProtKB-KW"/>
</dbReference>
<evidence type="ECO:0000313" key="5">
    <source>
        <dbReference type="Proteomes" id="UP001152799"/>
    </source>
</evidence>
<keyword evidence="1" id="KW-0863">Zinc-finger</keyword>
<evidence type="ECO:0000256" key="2">
    <source>
        <dbReference type="SAM" id="MobiDB-lite"/>
    </source>
</evidence>
<keyword evidence="1" id="KW-0862">Zinc</keyword>
<dbReference type="AlphaFoldDB" id="A0A9N9MEB9"/>
<dbReference type="PROSITE" id="PS50966">
    <property type="entry name" value="ZF_SWIM"/>
    <property type="match status" value="1"/>
</dbReference>
<dbReference type="OrthoDB" id="6771772at2759"/>
<feature type="compositionally biased region" description="Low complexity" evidence="2">
    <location>
        <begin position="181"/>
        <end position="191"/>
    </location>
</feature>
<gene>
    <name evidence="4" type="ORF">CEUTPL_LOCUS3259</name>
</gene>
<feature type="region of interest" description="Disordered" evidence="2">
    <location>
        <begin position="181"/>
        <end position="200"/>
    </location>
</feature>
<dbReference type="InterPro" id="IPR007527">
    <property type="entry name" value="Znf_SWIM"/>
</dbReference>
<keyword evidence="1" id="KW-0479">Metal-binding</keyword>
<dbReference type="PANTHER" id="PTHR47526">
    <property type="entry name" value="ATP-DEPENDENT DNA HELICASE"/>
    <property type="match status" value="1"/>
</dbReference>
<dbReference type="Proteomes" id="UP001152799">
    <property type="component" value="Chromosome 11"/>
</dbReference>
<name>A0A9N9MEB9_9CUCU</name>
<evidence type="ECO:0000259" key="3">
    <source>
        <dbReference type="PROSITE" id="PS50966"/>
    </source>
</evidence>
<feature type="domain" description="SWIM-type" evidence="3">
    <location>
        <begin position="117"/>
        <end position="153"/>
    </location>
</feature>
<dbReference type="EMBL" id="OU892287">
    <property type="protein sequence ID" value="CAG9762584.1"/>
    <property type="molecule type" value="Genomic_DNA"/>
</dbReference>
<evidence type="ECO:0000256" key="1">
    <source>
        <dbReference type="PROSITE-ProRule" id="PRU00325"/>
    </source>
</evidence>
<protein>
    <recommendedName>
        <fullName evidence="3">SWIM-type domain-containing protein</fullName>
    </recommendedName>
</protein>
<organism evidence="4 5">
    <name type="scientific">Ceutorhynchus assimilis</name>
    <name type="common">cabbage seed weevil</name>
    <dbReference type="NCBI Taxonomy" id="467358"/>
    <lineage>
        <taxon>Eukaryota</taxon>
        <taxon>Metazoa</taxon>
        <taxon>Ecdysozoa</taxon>
        <taxon>Arthropoda</taxon>
        <taxon>Hexapoda</taxon>
        <taxon>Insecta</taxon>
        <taxon>Pterygota</taxon>
        <taxon>Neoptera</taxon>
        <taxon>Endopterygota</taxon>
        <taxon>Coleoptera</taxon>
        <taxon>Polyphaga</taxon>
        <taxon>Cucujiformia</taxon>
        <taxon>Curculionidae</taxon>
        <taxon>Ceutorhynchinae</taxon>
        <taxon>Ceutorhynchus</taxon>
    </lineage>
</organism>
<evidence type="ECO:0000313" key="4">
    <source>
        <dbReference type="EMBL" id="CAG9762584.1"/>
    </source>
</evidence>